<feature type="non-terminal residue" evidence="1">
    <location>
        <position position="159"/>
    </location>
</feature>
<protein>
    <recommendedName>
        <fullName evidence="3">FAR1 domain-containing protein</fullName>
    </recommendedName>
</protein>
<organism evidence="1 2">
    <name type="scientific">Mycena pura</name>
    <dbReference type="NCBI Taxonomy" id="153505"/>
    <lineage>
        <taxon>Eukaryota</taxon>
        <taxon>Fungi</taxon>
        <taxon>Dikarya</taxon>
        <taxon>Basidiomycota</taxon>
        <taxon>Agaricomycotina</taxon>
        <taxon>Agaricomycetes</taxon>
        <taxon>Agaricomycetidae</taxon>
        <taxon>Agaricales</taxon>
        <taxon>Marasmiineae</taxon>
        <taxon>Mycenaceae</taxon>
        <taxon>Mycena</taxon>
    </lineage>
</organism>
<reference evidence="1" key="1">
    <citation type="submission" date="2023-03" db="EMBL/GenBank/DDBJ databases">
        <title>Massive genome expansion in bonnet fungi (Mycena s.s.) driven by repeated elements and novel gene families across ecological guilds.</title>
        <authorList>
            <consortium name="Lawrence Berkeley National Laboratory"/>
            <person name="Harder C.B."/>
            <person name="Miyauchi S."/>
            <person name="Viragh M."/>
            <person name="Kuo A."/>
            <person name="Thoen E."/>
            <person name="Andreopoulos B."/>
            <person name="Lu D."/>
            <person name="Skrede I."/>
            <person name="Drula E."/>
            <person name="Henrissat B."/>
            <person name="Morin E."/>
            <person name="Kohler A."/>
            <person name="Barry K."/>
            <person name="LaButti K."/>
            <person name="Morin E."/>
            <person name="Salamov A."/>
            <person name="Lipzen A."/>
            <person name="Mereny Z."/>
            <person name="Hegedus B."/>
            <person name="Baldrian P."/>
            <person name="Stursova M."/>
            <person name="Weitz H."/>
            <person name="Taylor A."/>
            <person name="Grigoriev I.V."/>
            <person name="Nagy L.G."/>
            <person name="Martin F."/>
            <person name="Kauserud H."/>
        </authorList>
    </citation>
    <scope>NUCLEOTIDE SEQUENCE</scope>
    <source>
        <strain evidence="1">9144</strain>
    </source>
</reference>
<comment type="caution">
    <text evidence="1">The sequence shown here is derived from an EMBL/GenBank/DDBJ whole genome shotgun (WGS) entry which is preliminary data.</text>
</comment>
<evidence type="ECO:0000313" key="2">
    <source>
        <dbReference type="Proteomes" id="UP001219525"/>
    </source>
</evidence>
<gene>
    <name evidence="1" type="ORF">GGX14DRAFT_326244</name>
</gene>
<dbReference type="EMBL" id="JARJCW010000038">
    <property type="protein sequence ID" value="KAJ7206887.1"/>
    <property type="molecule type" value="Genomic_DNA"/>
</dbReference>
<feature type="non-terminal residue" evidence="1">
    <location>
        <position position="1"/>
    </location>
</feature>
<evidence type="ECO:0000313" key="1">
    <source>
        <dbReference type="EMBL" id="KAJ7206887.1"/>
    </source>
</evidence>
<accession>A0AAD6VAB3</accession>
<proteinExistence type="predicted"/>
<dbReference type="Proteomes" id="UP001219525">
    <property type="component" value="Unassembled WGS sequence"/>
</dbReference>
<evidence type="ECO:0008006" key="3">
    <source>
        <dbReference type="Google" id="ProtNLM"/>
    </source>
</evidence>
<sequence>GSFEDDFNNKEKFSLIWDSMDDFNLWLAAEQKTNSIELLLIKTTTRQPIYDFKYRYVCSRGNTGGIEQYKKKLPDRLRRLPPKRTDCQCALTVKRYPGTSIMLGAYSNVHNHSLNHGNVAFTRIPKATREFIAAQLRNKMGSGAVVRYLALCLQKATNH</sequence>
<name>A0AAD6VAB3_9AGAR</name>
<dbReference type="AlphaFoldDB" id="A0AAD6VAB3"/>
<keyword evidence="2" id="KW-1185">Reference proteome</keyword>